<sequence length="327" mass="35029">MKRRHLVAALSASSVAGCLRLDNGGETATGTPTGTTTRRTESEPDATATSEEDGDSDDLFATESEALEYAGGFAAEEAVVVEQSVDRTPELLEHGGGSGSSWGPADGGGTHTSQDLHFASIPDDGVAFGGGTNRSLRVRNVTLDKAATFEPDADSERFSVSTWSIDTESEGVPPSAIELGPVGQQEDVMLAGAWRGDTDLFRTQAFGEYVIELLEDGTRIGTTDGFVYGINYHWGAEQTRETLYVTRQPSTNESWNVALYVGESYFDPLATQAGTQSPEDDVFEVDLTALDLESGQYDWRLFVGEGLQIERKHFIALQPSSGGLLIP</sequence>
<feature type="compositionally biased region" description="Low complexity" evidence="1">
    <location>
        <begin position="24"/>
        <end position="37"/>
    </location>
</feature>
<reference evidence="2 3" key="1">
    <citation type="journal article" date="2019" name="Int. J. Syst. Evol. Microbiol.">
        <title>The Global Catalogue of Microorganisms (GCM) 10K type strain sequencing project: providing services to taxonomists for standard genome sequencing and annotation.</title>
        <authorList>
            <consortium name="The Broad Institute Genomics Platform"/>
            <consortium name="The Broad Institute Genome Sequencing Center for Infectious Disease"/>
            <person name="Wu L."/>
            <person name="Ma J."/>
        </authorList>
    </citation>
    <scope>NUCLEOTIDE SEQUENCE [LARGE SCALE GENOMIC DNA]</scope>
    <source>
        <strain evidence="2 3">GX26</strain>
    </source>
</reference>
<comment type="caution">
    <text evidence="2">The sequence shown here is derived from an EMBL/GenBank/DDBJ whole genome shotgun (WGS) entry which is preliminary data.</text>
</comment>
<dbReference type="RefSeq" id="WP_336351226.1">
    <property type="nucleotide sequence ID" value="NZ_JAZAQL010000003.1"/>
</dbReference>
<evidence type="ECO:0000256" key="1">
    <source>
        <dbReference type="SAM" id="MobiDB-lite"/>
    </source>
</evidence>
<dbReference type="AlphaFoldDB" id="A0ABD5VM46"/>
<feature type="compositionally biased region" description="Gly residues" evidence="1">
    <location>
        <begin position="94"/>
        <end position="110"/>
    </location>
</feature>
<evidence type="ECO:0000313" key="3">
    <source>
        <dbReference type="Proteomes" id="UP001596395"/>
    </source>
</evidence>
<gene>
    <name evidence="2" type="ORF">ACFQGB_15520</name>
</gene>
<evidence type="ECO:0000313" key="2">
    <source>
        <dbReference type="EMBL" id="MFC6954272.1"/>
    </source>
</evidence>
<feature type="region of interest" description="Disordered" evidence="1">
    <location>
        <begin position="20"/>
        <end position="57"/>
    </location>
</feature>
<accession>A0ABD5VM46</accession>
<keyword evidence="3" id="KW-1185">Reference proteome</keyword>
<proteinExistence type="predicted"/>
<name>A0ABD5VM46_9EURY</name>
<dbReference type="Proteomes" id="UP001596395">
    <property type="component" value="Unassembled WGS sequence"/>
</dbReference>
<protein>
    <submittedName>
        <fullName evidence="2">Uncharacterized protein</fullName>
    </submittedName>
</protein>
<dbReference type="EMBL" id="JBHSXN010000003">
    <property type="protein sequence ID" value="MFC6954272.1"/>
    <property type="molecule type" value="Genomic_DNA"/>
</dbReference>
<organism evidence="2 3">
    <name type="scientific">Halorubellus litoreus</name>
    <dbReference type="NCBI Taxonomy" id="755308"/>
    <lineage>
        <taxon>Archaea</taxon>
        <taxon>Methanobacteriati</taxon>
        <taxon>Methanobacteriota</taxon>
        <taxon>Stenosarchaea group</taxon>
        <taxon>Halobacteria</taxon>
        <taxon>Halobacteriales</taxon>
        <taxon>Halorubellaceae</taxon>
        <taxon>Halorubellus</taxon>
    </lineage>
</organism>
<feature type="region of interest" description="Disordered" evidence="1">
    <location>
        <begin position="90"/>
        <end position="117"/>
    </location>
</feature>
<dbReference type="PROSITE" id="PS51257">
    <property type="entry name" value="PROKAR_LIPOPROTEIN"/>
    <property type="match status" value="1"/>
</dbReference>